<dbReference type="Proteomes" id="UP000306912">
    <property type="component" value="Unassembled WGS sequence"/>
</dbReference>
<dbReference type="SUPFAM" id="SSF74982">
    <property type="entry name" value="Small protein B (SmpB)"/>
    <property type="match status" value="1"/>
</dbReference>
<dbReference type="FunCoup" id="A0A5R8QHR2">
    <property type="interactions" value="264"/>
</dbReference>
<dbReference type="PANTHER" id="PTHR30308:SF2">
    <property type="entry name" value="SSRA-BINDING PROTEIN"/>
    <property type="match status" value="1"/>
</dbReference>
<reference evidence="5 6" key="1">
    <citation type="submission" date="2019-05" db="EMBL/GenBank/DDBJ databases">
        <title>Culicoidintestinum kansasii gen. nov., sp. nov. from the gastrointestinal tract of the biting midge, Culicoides sonorensis.</title>
        <authorList>
            <person name="Neupane S."/>
            <person name="Ghosh A."/>
            <person name="Gunther S."/>
            <person name="Martin K."/>
            <person name="Zurek L."/>
        </authorList>
    </citation>
    <scope>NUCLEOTIDE SEQUENCE [LARGE SCALE GENOMIC DNA]</scope>
    <source>
        <strain evidence="5 6">CS-1</strain>
    </source>
</reference>
<dbReference type="Pfam" id="PF01668">
    <property type="entry name" value="SmpB"/>
    <property type="match status" value="1"/>
</dbReference>
<dbReference type="InterPro" id="IPR020081">
    <property type="entry name" value="SsrA-bd_prot_CS"/>
</dbReference>
<dbReference type="Gene3D" id="2.40.280.10">
    <property type="match status" value="1"/>
</dbReference>
<name>A0A5R8QHR2_9FIRM</name>
<evidence type="ECO:0000313" key="5">
    <source>
        <dbReference type="EMBL" id="TLG77220.1"/>
    </source>
</evidence>
<evidence type="ECO:0000313" key="6">
    <source>
        <dbReference type="Proteomes" id="UP000306912"/>
    </source>
</evidence>
<comment type="caution">
    <text evidence="5">The sequence shown here is derived from an EMBL/GenBank/DDBJ whole genome shotgun (WGS) entry which is preliminary data.</text>
</comment>
<dbReference type="GO" id="GO:0003723">
    <property type="term" value="F:RNA binding"/>
    <property type="evidence" value="ECO:0007669"/>
    <property type="project" value="UniProtKB-UniRule"/>
</dbReference>
<dbReference type="PANTHER" id="PTHR30308">
    <property type="entry name" value="TMRNA-BINDING COMPONENT OF TRANS-TRANSLATION TAGGING COMPLEX"/>
    <property type="match status" value="1"/>
</dbReference>
<dbReference type="EMBL" id="VBWP01000001">
    <property type="protein sequence ID" value="TLG77220.1"/>
    <property type="molecule type" value="Genomic_DNA"/>
</dbReference>
<organism evidence="5 6">
    <name type="scientific">Culicoidibacter larvae</name>
    <dbReference type="NCBI Taxonomy" id="2579976"/>
    <lineage>
        <taxon>Bacteria</taxon>
        <taxon>Bacillati</taxon>
        <taxon>Bacillota</taxon>
        <taxon>Culicoidibacteria</taxon>
        <taxon>Culicoidibacterales</taxon>
        <taxon>Culicoidibacteraceae</taxon>
        <taxon>Culicoidibacter</taxon>
    </lineage>
</organism>
<dbReference type="InParanoid" id="A0A5R8QHR2"/>
<dbReference type="AlphaFoldDB" id="A0A5R8QHR2"/>
<dbReference type="NCBIfam" id="NF003843">
    <property type="entry name" value="PRK05422.1"/>
    <property type="match status" value="1"/>
</dbReference>
<feature type="region of interest" description="Disordered" evidence="4">
    <location>
        <begin position="130"/>
        <end position="151"/>
    </location>
</feature>
<sequence length="151" mass="17445">MAGKIIAKNKKAYHDYFIEDTFECGIVLVGTEIKAVRAGHVQLKDSFARVKNGEVYIHNMHISPYEHGNIFNHEATRVRKLLLHRREILKINQAITQDGYTLVPLQLHFKNGFAKIVVGIGKGKKNYDKRESLKQKDMQRDIARAFKDNQR</sequence>
<comment type="subcellular location">
    <subcellularLocation>
        <location evidence="3">Cytoplasm</location>
    </subcellularLocation>
    <text evidence="3">The tmRNA-SmpB complex associates with stalled 70S ribosomes.</text>
</comment>
<dbReference type="NCBIfam" id="TIGR00086">
    <property type="entry name" value="smpB"/>
    <property type="match status" value="1"/>
</dbReference>
<comment type="function">
    <text evidence="3">Required for rescue of stalled ribosomes mediated by trans-translation. Binds to transfer-messenger RNA (tmRNA), required for stable association of tmRNA with ribosomes. tmRNA and SmpB together mimic tRNA shape, replacing the anticodon stem-loop with SmpB. tmRNA is encoded by the ssrA gene; the 2 termini fold to resemble tRNA(Ala) and it encodes a 'tag peptide', a short internal open reading frame. During trans-translation Ala-aminoacylated tmRNA acts like a tRNA, entering the A-site of stalled ribosomes, displacing the stalled mRNA. The ribosome then switches to translate the ORF on the tmRNA; the nascent peptide is terminated with the 'tag peptide' encoded by the tmRNA and targeted for degradation. The ribosome is freed to recommence translation, which seems to be the essential function of trans-translation.</text>
</comment>
<evidence type="ECO:0000256" key="1">
    <source>
        <dbReference type="ARBA" id="ARBA00022490"/>
    </source>
</evidence>
<keyword evidence="2 3" id="KW-0694">RNA-binding</keyword>
<dbReference type="GO" id="GO:0070929">
    <property type="term" value="P:trans-translation"/>
    <property type="evidence" value="ECO:0007669"/>
    <property type="project" value="UniProtKB-UniRule"/>
</dbReference>
<dbReference type="CDD" id="cd09294">
    <property type="entry name" value="SmpB"/>
    <property type="match status" value="1"/>
</dbReference>
<dbReference type="InterPro" id="IPR000037">
    <property type="entry name" value="SsrA-bd_prot"/>
</dbReference>
<evidence type="ECO:0000256" key="3">
    <source>
        <dbReference type="HAMAP-Rule" id="MF_00023"/>
    </source>
</evidence>
<dbReference type="GO" id="GO:0005829">
    <property type="term" value="C:cytosol"/>
    <property type="evidence" value="ECO:0007669"/>
    <property type="project" value="TreeGrafter"/>
</dbReference>
<dbReference type="PROSITE" id="PS01317">
    <property type="entry name" value="SSRP"/>
    <property type="match status" value="1"/>
</dbReference>
<dbReference type="HAMAP" id="MF_00023">
    <property type="entry name" value="SmpB"/>
    <property type="match status" value="1"/>
</dbReference>
<comment type="similarity">
    <text evidence="3">Belongs to the SmpB family.</text>
</comment>
<keyword evidence="1 3" id="KW-0963">Cytoplasm</keyword>
<dbReference type="OrthoDB" id="9805462at2"/>
<evidence type="ECO:0000256" key="4">
    <source>
        <dbReference type="SAM" id="MobiDB-lite"/>
    </source>
</evidence>
<evidence type="ECO:0000256" key="2">
    <source>
        <dbReference type="ARBA" id="ARBA00022884"/>
    </source>
</evidence>
<keyword evidence="6" id="KW-1185">Reference proteome</keyword>
<accession>A0A5R8QHR2</accession>
<gene>
    <name evidence="3 5" type="primary">smpB</name>
    <name evidence="5" type="ORF">FEZ08_00975</name>
</gene>
<dbReference type="GO" id="GO:0070930">
    <property type="term" value="P:trans-translation-dependent protein tagging"/>
    <property type="evidence" value="ECO:0007669"/>
    <property type="project" value="TreeGrafter"/>
</dbReference>
<dbReference type="RefSeq" id="WP_138189828.1">
    <property type="nucleotide sequence ID" value="NZ_VBWP01000001.1"/>
</dbReference>
<proteinExistence type="inferred from homology"/>
<protein>
    <recommendedName>
        <fullName evidence="3">SsrA-binding protein</fullName>
    </recommendedName>
    <alternativeName>
        <fullName evidence="3">Small protein B</fullName>
    </alternativeName>
</protein>
<dbReference type="InterPro" id="IPR023620">
    <property type="entry name" value="SmpB"/>
</dbReference>